<feature type="domain" description="Nucleotidyl transferase" evidence="3">
    <location>
        <begin position="3"/>
        <end position="216"/>
    </location>
</feature>
<dbReference type="RefSeq" id="WP_129239206.1">
    <property type="nucleotide sequence ID" value="NZ_UFQC01000002.1"/>
</dbReference>
<reference evidence="4 5" key="1">
    <citation type="submission" date="2018-07" db="EMBL/GenBank/DDBJ databases">
        <authorList>
            <person name="Peeters C."/>
        </authorList>
    </citation>
    <scope>NUCLEOTIDE SEQUENCE [LARGE SCALE GENOMIC DNA]</scope>
    <source>
        <strain evidence="4 5">LMG 30378</strain>
    </source>
</reference>
<dbReference type="PANTHER" id="PTHR43584">
    <property type="entry name" value="NUCLEOTIDYL TRANSFERASE"/>
    <property type="match status" value="1"/>
</dbReference>
<evidence type="ECO:0000259" key="3">
    <source>
        <dbReference type="Pfam" id="PF00483"/>
    </source>
</evidence>
<evidence type="ECO:0000256" key="2">
    <source>
        <dbReference type="ARBA" id="ARBA00022695"/>
    </source>
</evidence>
<dbReference type="InterPro" id="IPR050065">
    <property type="entry name" value="GlmU-like"/>
</dbReference>
<keyword evidence="2 4" id="KW-0548">Nucleotidyltransferase</keyword>
<dbReference type="CDD" id="cd06422">
    <property type="entry name" value="NTP_transferase_like_1"/>
    <property type="match status" value="1"/>
</dbReference>
<dbReference type="NCBIfam" id="NF045761">
    <property type="entry name" value="NAMPUrTaseMurU"/>
    <property type="match status" value="1"/>
</dbReference>
<dbReference type="EMBL" id="UFQC01000002">
    <property type="protein sequence ID" value="SSW63481.1"/>
    <property type="molecule type" value="Genomic_DNA"/>
</dbReference>
<dbReference type="InterPro" id="IPR054790">
    <property type="entry name" value="MurU"/>
</dbReference>
<keyword evidence="1 4" id="KW-0808">Transferase</keyword>
<dbReference type="Pfam" id="PF00483">
    <property type="entry name" value="NTP_transferase"/>
    <property type="match status" value="1"/>
</dbReference>
<evidence type="ECO:0000256" key="1">
    <source>
        <dbReference type="ARBA" id="ARBA00022679"/>
    </source>
</evidence>
<organism evidence="4 5">
    <name type="scientific">Achromobacter veterisilvae</name>
    <dbReference type="NCBI Taxonomy" id="2069367"/>
    <lineage>
        <taxon>Bacteria</taxon>
        <taxon>Pseudomonadati</taxon>
        <taxon>Pseudomonadota</taxon>
        <taxon>Betaproteobacteria</taxon>
        <taxon>Burkholderiales</taxon>
        <taxon>Alcaligenaceae</taxon>
        <taxon>Achromobacter</taxon>
    </lineage>
</organism>
<dbReference type="Proteomes" id="UP000289465">
    <property type="component" value="Unassembled WGS sequence"/>
</dbReference>
<dbReference type="AlphaFoldDB" id="A0A446C6U6"/>
<gene>
    <name evidence="4" type="primary">cugP</name>
    <name evidence="4" type="ORF">AVE30378_00512</name>
</gene>
<dbReference type="Gene3D" id="3.90.550.10">
    <property type="entry name" value="Spore Coat Polysaccharide Biosynthesis Protein SpsA, Chain A"/>
    <property type="match status" value="1"/>
</dbReference>
<accession>A0A446C6U6</accession>
<dbReference type="InterPro" id="IPR029044">
    <property type="entry name" value="Nucleotide-diphossugar_trans"/>
</dbReference>
<dbReference type="InterPro" id="IPR005835">
    <property type="entry name" value="NTP_transferase_dom"/>
</dbReference>
<dbReference type="EC" id="2.7.7.9" evidence="4"/>
<dbReference type="GO" id="GO:0003983">
    <property type="term" value="F:UTP:glucose-1-phosphate uridylyltransferase activity"/>
    <property type="evidence" value="ECO:0007669"/>
    <property type="project" value="UniProtKB-EC"/>
</dbReference>
<protein>
    <submittedName>
        <fullName evidence="4">UTP--glucose-1-phosphate uridylyltransferase</fullName>
        <ecNumber evidence="4">2.7.7.9</ecNumber>
    </submittedName>
</protein>
<dbReference type="PANTHER" id="PTHR43584:SF8">
    <property type="entry name" value="N-ACETYLMURAMATE ALPHA-1-PHOSPHATE URIDYLYLTRANSFERASE"/>
    <property type="match status" value="1"/>
</dbReference>
<sequence>MRAMILAAGRGERMRPLTDRLPKPLLSVGGKPLIVWHLQRLAAAGIRDIVINHAWLGHEIERALGDGREYGVRIRYSAEAAALETAGGIAQALPLLGGAPFLVINGDVWCDWDPALAFGLARDLPEGGAWLLLVDNPAQHPAGDFHLAADGRVHAQGEPRLTFAGIGVYHPSLFADVVRGTAAPLAPLLRQAMARDLARGARHAGRWTDVGTPQRLAGLDAELGGPAR</sequence>
<evidence type="ECO:0000313" key="5">
    <source>
        <dbReference type="Proteomes" id="UP000289465"/>
    </source>
</evidence>
<dbReference type="SUPFAM" id="SSF53448">
    <property type="entry name" value="Nucleotide-diphospho-sugar transferases"/>
    <property type="match status" value="1"/>
</dbReference>
<evidence type="ECO:0000313" key="4">
    <source>
        <dbReference type="EMBL" id="SSW63481.1"/>
    </source>
</evidence>
<dbReference type="OrthoDB" id="9788272at2"/>
<proteinExistence type="predicted"/>
<name>A0A446C6U6_9BURK</name>